<keyword evidence="6" id="KW-0479">Metal-binding</keyword>
<keyword evidence="9 14" id="KW-0418">Kinase</keyword>
<proteinExistence type="inferred from homology"/>
<dbReference type="Pfam" id="PF13793">
    <property type="entry name" value="Pribosyltran_N"/>
    <property type="match status" value="1"/>
</dbReference>
<evidence type="ECO:0000256" key="4">
    <source>
        <dbReference type="ARBA" id="ARBA00013247"/>
    </source>
</evidence>
<feature type="domain" description="Ribose-phosphate pyrophosphokinase N-terminal" evidence="13">
    <location>
        <begin position="5"/>
        <end position="120"/>
    </location>
</feature>
<dbReference type="InterPro" id="IPR005946">
    <property type="entry name" value="Rib-P_diPkinase"/>
</dbReference>
<dbReference type="Proteomes" id="UP000187283">
    <property type="component" value="Unassembled WGS sequence"/>
</dbReference>
<sequence length="448" mass="49329">MRNGRLFSGTSHPVLAQRIANHLNISLSPVTVQRFPNQEITVSFGISVRDQNVYIIQSGSNIVNDHVMELVIMIRAAKMSSARKVTVIIPYYPYSKQSKKKKHRGAITAKLVADMLTVSGADHIITLDLHAYQISGFFPVPLDNLFSKPTIANWIENNIPDYKNAVVVAKNTGGAKRVTGLADTLGINFALIYVDNSHAKTSFSRAPSSVALQCLPPTSELEFRLNSQSLVSQHANIDVEEDEDNKSDGSEIRELELEMSELDLRPIDEIMNESDDDLDEDLVSESNASHNSPLLSHTQFKEVSKVSSNGEPAANGANSAVGAKKLSSNPKKIVLIGDVRDKLVLLVDDLIDRPRSFLTVAEHLTENCGAKGVYIFTSHGLFNDISLEEIENCPFVQKVITTNSYPISNNLKETSTKLVQIDISPLLAEAIRRNHNGESISSLFERPI</sequence>
<dbReference type="InterPro" id="IPR000836">
    <property type="entry name" value="PRTase_dom"/>
</dbReference>
<dbReference type="GO" id="GO:0006164">
    <property type="term" value="P:purine nucleotide biosynthetic process"/>
    <property type="evidence" value="ECO:0007669"/>
    <property type="project" value="TreeGrafter"/>
</dbReference>
<evidence type="ECO:0000259" key="13">
    <source>
        <dbReference type="Pfam" id="PF13793"/>
    </source>
</evidence>
<protein>
    <recommendedName>
        <fullName evidence="4">ribose-phosphate diphosphokinase</fullName>
        <ecNumber evidence="4">2.7.6.1</ecNumber>
    </recommendedName>
</protein>
<dbReference type="GO" id="GO:0000287">
    <property type="term" value="F:magnesium ion binding"/>
    <property type="evidence" value="ECO:0007669"/>
    <property type="project" value="InterPro"/>
</dbReference>
<keyword evidence="8" id="KW-0547">Nucleotide-binding</keyword>
<dbReference type="InterPro" id="IPR029099">
    <property type="entry name" value="Pribosyltran_N"/>
</dbReference>
<dbReference type="GO" id="GO:0004749">
    <property type="term" value="F:ribose phosphate diphosphokinase activity"/>
    <property type="evidence" value="ECO:0007669"/>
    <property type="project" value="UniProtKB-EC"/>
</dbReference>
<organism evidence="14 15">
    <name type="scientific">Smittium culicis</name>
    <dbReference type="NCBI Taxonomy" id="133412"/>
    <lineage>
        <taxon>Eukaryota</taxon>
        <taxon>Fungi</taxon>
        <taxon>Fungi incertae sedis</taxon>
        <taxon>Zoopagomycota</taxon>
        <taxon>Kickxellomycotina</taxon>
        <taxon>Harpellomycetes</taxon>
        <taxon>Harpellales</taxon>
        <taxon>Legeriomycetaceae</taxon>
        <taxon>Smittium</taxon>
    </lineage>
</organism>
<dbReference type="PANTHER" id="PTHR10210">
    <property type="entry name" value="RIBOSE-PHOSPHATE DIPHOSPHOKINASE FAMILY MEMBER"/>
    <property type="match status" value="1"/>
</dbReference>
<evidence type="ECO:0000256" key="7">
    <source>
        <dbReference type="ARBA" id="ARBA00022727"/>
    </source>
</evidence>
<dbReference type="GO" id="GO:0005737">
    <property type="term" value="C:cytoplasm"/>
    <property type="evidence" value="ECO:0007669"/>
    <property type="project" value="TreeGrafter"/>
</dbReference>
<evidence type="ECO:0000313" key="14">
    <source>
        <dbReference type="EMBL" id="OMJ18163.1"/>
    </source>
</evidence>
<dbReference type="FunFam" id="3.40.50.2020:FF:000043">
    <property type="entry name" value="Ribose-phosphate pyrophosphokinase 1"/>
    <property type="match status" value="1"/>
</dbReference>
<comment type="pathway">
    <text evidence="2">Metabolic intermediate biosynthesis; 5-phospho-alpha-D-ribose 1-diphosphate biosynthesis; 5-phospho-alpha-D-ribose 1-diphosphate from D-ribose 5-phosphate (route I): step 1/1.</text>
</comment>
<evidence type="ECO:0000256" key="9">
    <source>
        <dbReference type="ARBA" id="ARBA00022777"/>
    </source>
</evidence>
<comment type="caution">
    <text evidence="14">The sequence shown here is derived from an EMBL/GenBank/DDBJ whole genome shotgun (WGS) entry which is preliminary data.</text>
</comment>
<evidence type="ECO:0000256" key="5">
    <source>
        <dbReference type="ARBA" id="ARBA00022679"/>
    </source>
</evidence>
<evidence type="ECO:0000256" key="11">
    <source>
        <dbReference type="ARBA" id="ARBA00022842"/>
    </source>
</evidence>
<accession>A0A1R1XU29</accession>
<dbReference type="OrthoDB" id="413572at2759"/>
<dbReference type="NCBIfam" id="TIGR01251">
    <property type="entry name" value="ribP_PPkin"/>
    <property type="match status" value="1"/>
</dbReference>
<dbReference type="InterPro" id="IPR029057">
    <property type="entry name" value="PRTase-like"/>
</dbReference>
<dbReference type="AlphaFoldDB" id="A0A1R1XU29"/>
<dbReference type="SUPFAM" id="SSF53271">
    <property type="entry name" value="PRTase-like"/>
    <property type="match status" value="2"/>
</dbReference>
<comment type="similarity">
    <text evidence="3">Belongs to the ribose-phosphate pyrophosphokinase family.</text>
</comment>
<dbReference type="FunFam" id="3.40.50.2020:FF:000001">
    <property type="entry name" value="Ribose-phosphate pyrophosphokinase"/>
    <property type="match status" value="1"/>
</dbReference>
<evidence type="ECO:0000256" key="10">
    <source>
        <dbReference type="ARBA" id="ARBA00022840"/>
    </source>
</evidence>
<dbReference type="GO" id="GO:0005524">
    <property type="term" value="F:ATP binding"/>
    <property type="evidence" value="ECO:0007669"/>
    <property type="project" value="UniProtKB-KW"/>
</dbReference>
<evidence type="ECO:0000256" key="1">
    <source>
        <dbReference type="ARBA" id="ARBA00001946"/>
    </source>
</evidence>
<evidence type="ECO:0000256" key="2">
    <source>
        <dbReference type="ARBA" id="ARBA00004996"/>
    </source>
</evidence>
<evidence type="ECO:0000256" key="12">
    <source>
        <dbReference type="ARBA" id="ARBA00049535"/>
    </source>
</evidence>
<dbReference type="Gene3D" id="3.40.50.2020">
    <property type="match status" value="4"/>
</dbReference>
<dbReference type="PANTHER" id="PTHR10210:SF57">
    <property type="entry name" value="RIBOSE-PHOSPHATE DIPHOSPHOKINASE"/>
    <property type="match status" value="1"/>
</dbReference>
<keyword evidence="10" id="KW-0067">ATP-binding</keyword>
<comment type="catalytic activity">
    <reaction evidence="12">
        <text>D-ribose 5-phosphate + ATP = 5-phospho-alpha-D-ribose 1-diphosphate + AMP + H(+)</text>
        <dbReference type="Rhea" id="RHEA:15609"/>
        <dbReference type="ChEBI" id="CHEBI:15378"/>
        <dbReference type="ChEBI" id="CHEBI:30616"/>
        <dbReference type="ChEBI" id="CHEBI:58017"/>
        <dbReference type="ChEBI" id="CHEBI:78346"/>
        <dbReference type="ChEBI" id="CHEBI:456215"/>
        <dbReference type="EC" id="2.7.6.1"/>
    </reaction>
</comment>
<keyword evidence="15" id="KW-1185">Reference proteome</keyword>
<dbReference type="GO" id="GO:0016301">
    <property type="term" value="F:kinase activity"/>
    <property type="evidence" value="ECO:0007669"/>
    <property type="project" value="UniProtKB-KW"/>
</dbReference>
<keyword evidence="11" id="KW-0460">Magnesium</keyword>
<dbReference type="EC" id="2.7.6.1" evidence="4"/>
<evidence type="ECO:0000256" key="6">
    <source>
        <dbReference type="ARBA" id="ARBA00022723"/>
    </source>
</evidence>
<evidence type="ECO:0000256" key="3">
    <source>
        <dbReference type="ARBA" id="ARBA00006478"/>
    </source>
</evidence>
<comment type="cofactor">
    <cofactor evidence="1">
        <name>Mg(2+)</name>
        <dbReference type="ChEBI" id="CHEBI:18420"/>
    </cofactor>
</comment>
<evidence type="ECO:0000313" key="15">
    <source>
        <dbReference type="Proteomes" id="UP000187283"/>
    </source>
</evidence>
<evidence type="ECO:0000256" key="8">
    <source>
        <dbReference type="ARBA" id="ARBA00022741"/>
    </source>
</evidence>
<dbReference type="STRING" id="133412.A0A1R1XU29"/>
<gene>
    <name evidence="14" type="ORF">AYI70_g5520</name>
</gene>
<reference evidence="14 15" key="1">
    <citation type="submission" date="2017-01" db="EMBL/GenBank/DDBJ databases">
        <authorList>
            <person name="Mah S.A."/>
            <person name="Swanson W.J."/>
            <person name="Moy G.W."/>
            <person name="Vacquier V.D."/>
        </authorList>
    </citation>
    <scope>NUCLEOTIDE SEQUENCE [LARGE SCALE GENOMIC DNA]</scope>
    <source>
        <strain evidence="14 15">GSMNP</strain>
    </source>
</reference>
<dbReference type="GO" id="GO:0002189">
    <property type="term" value="C:ribose phosphate diphosphokinase complex"/>
    <property type="evidence" value="ECO:0007669"/>
    <property type="project" value="TreeGrafter"/>
</dbReference>
<dbReference type="GO" id="GO:0006015">
    <property type="term" value="P:5-phosphoribose 1-diphosphate biosynthetic process"/>
    <property type="evidence" value="ECO:0007669"/>
    <property type="project" value="TreeGrafter"/>
</dbReference>
<keyword evidence="5" id="KW-0808">Transferase</keyword>
<dbReference type="Pfam" id="PF14572">
    <property type="entry name" value="Pribosyl_synth"/>
    <property type="match status" value="1"/>
</dbReference>
<dbReference type="SMART" id="SM01400">
    <property type="entry name" value="Pribosyltran_N"/>
    <property type="match status" value="1"/>
</dbReference>
<name>A0A1R1XU29_9FUNG</name>
<keyword evidence="7" id="KW-0545">Nucleotide biosynthesis</keyword>
<dbReference type="CDD" id="cd06223">
    <property type="entry name" value="PRTases_typeI"/>
    <property type="match status" value="1"/>
</dbReference>
<dbReference type="EMBL" id="LSSN01001823">
    <property type="protein sequence ID" value="OMJ18163.1"/>
    <property type="molecule type" value="Genomic_DNA"/>
</dbReference>